<name>A0A382Q2N3_9ZZZZ</name>
<sequence>MGQDDIRIADPGVPGALPRTLIRLRDRLGADSVDQLWIFPPVRRGRREQGLVAVSTFQEDEERRSMVTVSYNAEHTGQGIAIEPVFTHEGDAPPDRFPIVIRGVAERAGSGRGEPRAVKIEGSNQKFEELMEEFDADLLIEVSEP</sequence>
<dbReference type="EMBL" id="UINC01111240">
    <property type="protein sequence ID" value="SVC79317.1"/>
    <property type="molecule type" value="Genomic_DNA"/>
</dbReference>
<reference evidence="1" key="1">
    <citation type="submission" date="2018-05" db="EMBL/GenBank/DDBJ databases">
        <authorList>
            <person name="Lanie J.A."/>
            <person name="Ng W.-L."/>
            <person name="Kazmierczak K.M."/>
            <person name="Andrzejewski T.M."/>
            <person name="Davidsen T.M."/>
            <person name="Wayne K.J."/>
            <person name="Tettelin H."/>
            <person name="Glass J.I."/>
            <person name="Rusch D."/>
            <person name="Podicherti R."/>
            <person name="Tsui H.-C.T."/>
            <person name="Winkler M.E."/>
        </authorList>
    </citation>
    <scope>NUCLEOTIDE SEQUENCE</scope>
</reference>
<dbReference type="AlphaFoldDB" id="A0A382Q2N3"/>
<evidence type="ECO:0000313" key="1">
    <source>
        <dbReference type="EMBL" id="SVC79317.1"/>
    </source>
</evidence>
<proteinExistence type="predicted"/>
<protein>
    <submittedName>
        <fullName evidence="1">Uncharacterized protein</fullName>
    </submittedName>
</protein>
<accession>A0A382Q2N3</accession>
<gene>
    <name evidence="1" type="ORF">METZ01_LOCUS332171</name>
</gene>
<organism evidence="1">
    <name type="scientific">marine metagenome</name>
    <dbReference type="NCBI Taxonomy" id="408172"/>
    <lineage>
        <taxon>unclassified sequences</taxon>
        <taxon>metagenomes</taxon>
        <taxon>ecological metagenomes</taxon>
    </lineage>
</organism>